<dbReference type="InterPro" id="IPR011992">
    <property type="entry name" value="EF-hand-dom_pair"/>
</dbReference>
<dbReference type="SMART" id="SM00054">
    <property type="entry name" value="EFh"/>
    <property type="match status" value="3"/>
</dbReference>
<keyword evidence="3" id="KW-0106">Calcium</keyword>
<dbReference type="OrthoDB" id="186625at2759"/>
<organism evidence="5 6">
    <name type="scientific">Lingula anatina</name>
    <name type="common">Brachiopod</name>
    <name type="synonym">Lingula unguis</name>
    <dbReference type="NCBI Taxonomy" id="7574"/>
    <lineage>
        <taxon>Eukaryota</taxon>
        <taxon>Metazoa</taxon>
        <taxon>Spiralia</taxon>
        <taxon>Lophotrochozoa</taxon>
        <taxon>Brachiopoda</taxon>
        <taxon>Linguliformea</taxon>
        <taxon>Lingulata</taxon>
        <taxon>Lingulida</taxon>
        <taxon>Linguloidea</taxon>
        <taxon>Lingulidae</taxon>
        <taxon>Lingula</taxon>
    </lineage>
</organism>
<dbReference type="GeneID" id="106168149"/>
<dbReference type="Proteomes" id="UP000085678">
    <property type="component" value="Unplaced"/>
</dbReference>
<dbReference type="SUPFAM" id="SSF47473">
    <property type="entry name" value="EF-hand"/>
    <property type="match status" value="1"/>
</dbReference>
<dbReference type="SMR" id="A0A1S3IWZ2"/>
<evidence type="ECO:0000256" key="3">
    <source>
        <dbReference type="ARBA" id="ARBA00022837"/>
    </source>
</evidence>
<dbReference type="PROSITE" id="PS00018">
    <property type="entry name" value="EF_HAND_1"/>
    <property type="match status" value="2"/>
</dbReference>
<evidence type="ECO:0000256" key="1">
    <source>
        <dbReference type="ARBA" id="ARBA00022723"/>
    </source>
</evidence>
<evidence type="ECO:0000313" key="6">
    <source>
        <dbReference type="RefSeq" id="XP_013402563.1"/>
    </source>
</evidence>
<sequence>MSKVFQASGGLLKIINRCQRLTSVMSSSQRLDKFEQHGLGPIISSLNLPVRGLKNQAIQFRKAPVDYPPVTGSDHWRRKMRTLFRSLDVNGDGYITKEDYVISAKRCAEYLDLDDERAEYLLNQRVAVWESISKSSEDTSKISEEECLRSAIVLCNQRSYRQEVFPKQISMHFTAVDLDSDGLISREEHSASCYSSNIPEEEAQKLFDLLDPDKDGFITIDEFAQSFTEFFFTEDPHNTYSGMFGPLAD</sequence>
<dbReference type="AlphaFoldDB" id="A0A1S3IWZ2"/>
<keyword evidence="5" id="KW-1185">Reference proteome</keyword>
<dbReference type="PANTHER" id="PTHR10827">
    <property type="entry name" value="RETICULOCALBIN"/>
    <property type="match status" value="1"/>
</dbReference>
<dbReference type="PANTHER" id="PTHR10827:SF98">
    <property type="entry name" value="45 KDA CALCIUM-BINDING PROTEIN"/>
    <property type="match status" value="1"/>
</dbReference>
<gene>
    <name evidence="6" type="primary">LOC106168149</name>
</gene>
<dbReference type="PROSITE" id="PS50222">
    <property type="entry name" value="EF_HAND_2"/>
    <property type="match status" value="2"/>
</dbReference>
<accession>A0A1S3IWZ2</accession>
<dbReference type="Pfam" id="PF13499">
    <property type="entry name" value="EF-hand_7"/>
    <property type="match status" value="1"/>
</dbReference>
<proteinExistence type="predicted"/>
<dbReference type="InterPro" id="IPR002048">
    <property type="entry name" value="EF_hand_dom"/>
</dbReference>
<dbReference type="RefSeq" id="XP_013402563.1">
    <property type="nucleotide sequence ID" value="XM_013547109.1"/>
</dbReference>
<feature type="domain" description="EF-hand" evidence="4">
    <location>
        <begin position="75"/>
        <end position="110"/>
    </location>
</feature>
<feature type="domain" description="EF-hand" evidence="4">
    <location>
        <begin position="198"/>
        <end position="233"/>
    </location>
</feature>
<dbReference type="InterPro" id="IPR018247">
    <property type="entry name" value="EF_Hand_1_Ca_BS"/>
</dbReference>
<dbReference type="Gene3D" id="1.10.238.10">
    <property type="entry name" value="EF-hand"/>
    <property type="match status" value="1"/>
</dbReference>
<evidence type="ECO:0000313" key="5">
    <source>
        <dbReference type="Proteomes" id="UP000085678"/>
    </source>
</evidence>
<keyword evidence="2" id="KW-0677">Repeat</keyword>
<dbReference type="GO" id="GO:0005509">
    <property type="term" value="F:calcium ion binding"/>
    <property type="evidence" value="ECO:0007669"/>
    <property type="project" value="InterPro"/>
</dbReference>
<dbReference type="InParanoid" id="A0A1S3IWZ2"/>
<dbReference type="Pfam" id="PF13202">
    <property type="entry name" value="EF-hand_5"/>
    <property type="match status" value="1"/>
</dbReference>
<evidence type="ECO:0000259" key="4">
    <source>
        <dbReference type="PROSITE" id="PS50222"/>
    </source>
</evidence>
<protein>
    <submittedName>
        <fullName evidence="6">Luciferin-binding protein-like</fullName>
    </submittedName>
</protein>
<dbReference type="KEGG" id="lak:106168149"/>
<evidence type="ECO:0000256" key="2">
    <source>
        <dbReference type="ARBA" id="ARBA00022737"/>
    </source>
</evidence>
<name>A0A1S3IWZ2_LINAN</name>
<reference evidence="6" key="1">
    <citation type="submission" date="2025-08" db="UniProtKB">
        <authorList>
            <consortium name="RefSeq"/>
        </authorList>
    </citation>
    <scope>IDENTIFICATION</scope>
    <source>
        <tissue evidence="6">Gonads</tissue>
    </source>
</reference>
<keyword evidence="1" id="KW-0479">Metal-binding</keyword>